<gene>
    <name evidence="1" type="ORF">AFI02nite_36640</name>
    <name evidence="2" type="ORF">GNP88_19615</name>
</gene>
<dbReference type="EMBL" id="WOBN01000044">
    <property type="protein sequence ID" value="MUK51323.1"/>
    <property type="molecule type" value="Genomic_DNA"/>
</dbReference>
<dbReference type="AlphaFoldDB" id="A0A510ULU5"/>
<organism evidence="1 3">
    <name type="scientific">Aliivibrio fischeri</name>
    <name type="common">Vibrio fischeri</name>
    <dbReference type="NCBI Taxonomy" id="668"/>
    <lineage>
        <taxon>Bacteria</taxon>
        <taxon>Pseudomonadati</taxon>
        <taxon>Pseudomonadota</taxon>
        <taxon>Gammaproteobacteria</taxon>
        <taxon>Vibrionales</taxon>
        <taxon>Vibrionaceae</taxon>
        <taxon>Aliivibrio</taxon>
    </lineage>
</organism>
<protein>
    <submittedName>
        <fullName evidence="1">Uncharacterized protein</fullName>
    </submittedName>
</protein>
<dbReference type="EMBL" id="BJTZ01000034">
    <property type="protein sequence ID" value="GEK15628.1"/>
    <property type="molecule type" value="Genomic_DNA"/>
</dbReference>
<accession>A0A510ULU5</accession>
<comment type="caution">
    <text evidence="1">The sequence shown here is derived from an EMBL/GenBank/DDBJ whole genome shotgun (WGS) entry which is preliminary data.</text>
</comment>
<evidence type="ECO:0000313" key="1">
    <source>
        <dbReference type="EMBL" id="GEK15628.1"/>
    </source>
</evidence>
<dbReference type="Proteomes" id="UP000448038">
    <property type="component" value="Unassembled WGS sequence"/>
</dbReference>
<proteinExistence type="predicted"/>
<reference evidence="1 3" key="1">
    <citation type="submission" date="2019-07" db="EMBL/GenBank/DDBJ databases">
        <title>Whole genome shotgun sequence of Aliivibrio fischeri NBRC 101058.</title>
        <authorList>
            <person name="Hosoyama A."/>
            <person name="Uohara A."/>
            <person name="Ohji S."/>
            <person name="Ichikawa N."/>
        </authorList>
    </citation>
    <scope>NUCLEOTIDE SEQUENCE [LARGE SCALE GENOMIC DNA]</scope>
    <source>
        <strain evidence="1 3">NBRC 101058</strain>
    </source>
</reference>
<reference evidence="2 4" key="2">
    <citation type="submission" date="2019-11" db="EMBL/GenBank/DDBJ databases">
        <title>Using colonization assays and comparative genomics to discover symbiosis behaviors and factors in Vibrio fischeri.</title>
        <authorList>
            <person name="Bongrand C."/>
            <person name="Moriano-Gutierrez S."/>
            <person name="Arevalo P."/>
            <person name="Mcfall-Ngai M."/>
            <person name="Visick K."/>
            <person name="Polz M.F."/>
            <person name="Ruby E.G."/>
        </authorList>
    </citation>
    <scope>NUCLEOTIDE SEQUENCE [LARGE SCALE GENOMIC DNA]</scope>
    <source>
        <strain evidence="2">Emors.4.1</strain>
        <strain evidence="4">emors.4.1</strain>
    </source>
</reference>
<dbReference type="Proteomes" id="UP000321787">
    <property type="component" value="Unassembled WGS sequence"/>
</dbReference>
<evidence type="ECO:0000313" key="3">
    <source>
        <dbReference type="Proteomes" id="UP000321787"/>
    </source>
</evidence>
<evidence type="ECO:0000313" key="2">
    <source>
        <dbReference type="EMBL" id="MUK51323.1"/>
    </source>
</evidence>
<dbReference type="RefSeq" id="WP_146866195.1">
    <property type="nucleotide sequence ID" value="NZ_BJTZ01000034.1"/>
</dbReference>
<name>A0A510ULU5_ALIFS</name>
<sequence>MKFKVCDDEIFGVFVVKNSNIQFRRTLNHKSIFVGLNEYQKHINIYQRPILIVTESPHVDEFVVNGLKDLTTGLPVNSRPVNGFSGSKIEEYGLYILQKLSITLPDGLYPLVVINALQEQCSEGQNPKRLRTRNFIKLWPNRMDYFERRIQNWNPIAIINACTAGDFYLKADSGELTMKGAVDGTNRSVFNRNFRELLEKEFQYVETQRLDNTETPLIFMGDISLSGLVMYVIDFVYNNTETLIYKTSHPSAWRNKAPYVGRYNRNLYYFKKYEL</sequence>
<evidence type="ECO:0000313" key="4">
    <source>
        <dbReference type="Proteomes" id="UP000448038"/>
    </source>
</evidence>